<evidence type="ECO:0000313" key="3">
    <source>
        <dbReference type="Proteomes" id="UP000620262"/>
    </source>
</evidence>
<dbReference type="EMBL" id="JADBEC010000001">
    <property type="protein sequence ID" value="MBE1503202.1"/>
    <property type="molecule type" value="Genomic_DNA"/>
</dbReference>
<gene>
    <name evidence="2" type="ORF">H4W29_000383</name>
</gene>
<keyword evidence="1" id="KW-0472">Membrane</keyword>
<keyword evidence="1" id="KW-0812">Transmembrane</keyword>
<dbReference type="RefSeq" id="WP_183743792.1">
    <property type="nucleotide sequence ID" value="NZ_BAAAVL010000003.1"/>
</dbReference>
<accession>A0ABR9IJ38</accession>
<evidence type="ECO:0000256" key="1">
    <source>
        <dbReference type="SAM" id="Phobius"/>
    </source>
</evidence>
<keyword evidence="3" id="KW-1185">Reference proteome</keyword>
<reference evidence="2 3" key="1">
    <citation type="submission" date="2020-10" db="EMBL/GenBank/DDBJ databases">
        <title>Sequencing the genomes of 1000 actinobacteria strains.</title>
        <authorList>
            <person name="Klenk H.-P."/>
        </authorList>
    </citation>
    <scope>NUCLEOTIDE SEQUENCE [LARGE SCALE GENOMIC DNA]</scope>
    <source>
        <strain evidence="2 3">DSM 7307</strain>
    </source>
</reference>
<sequence length="65" mass="7205">MQSDYNNYYSAFAEDHRTFGYRSDDEADESAGKIKGRSSLFIAGIAVGVLGYWLIGNIMSFVSVL</sequence>
<proteinExistence type="predicted"/>
<organism evidence="2 3">
    <name type="scientific">Rhizobium viscosum</name>
    <name type="common">Arthrobacter viscosus</name>
    <dbReference type="NCBI Taxonomy" id="1673"/>
    <lineage>
        <taxon>Bacteria</taxon>
        <taxon>Pseudomonadati</taxon>
        <taxon>Pseudomonadota</taxon>
        <taxon>Alphaproteobacteria</taxon>
        <taxon>Hyphomicrobiales</taxon>
        <taxon>Rhizobiaceae</taxon>
        <taxon>Rhizobium/Agrobacterium group</taxon>
        <taxon>Rhizobium</taxon>
    </lineage>
</organism>
<dbReference type="Proteomes" id="UP000620262">
    <property type="component" value="Unassembled WGS sequence"/>
</dbReference>
<evidence type="ECO:0000313" key="2">
    <source>
        <dbReference type="EMBL" id="MBE1503202.1"/>
    </source>
</evidence>
<name>A0ABR9IJ38_RHIVS</name>
<feature type="transmembrane region" description="Helical" evidence="1">
    <location>
        <begin position="40"/>
        <end position="62"/>
    </location>
</feature>
<comment type="caution">
    <text evidence="2">The sequence shown here is derived from an EMBL/GenBank/DDBJ whole genome shotgun (WGS) entry which is preliminary data.</text>
</comment>
<protein>
    <submittedName>
        <fullName evidence="2">Uncharacterized protein</fullName>
    </submittedName>
</protein>
<keyword evidence="1" id="KW-1133">Transmembrane helix</keyword>